<reference evidence="7 8" key="1">
    <citation type="submission" date="2019-08" db="EMBL/GenBank/DDBJ databases">
        <title>Genome of Phaeodactylibacter luteus.</title>
        <authorList>
            <person name="Bowman J.P."/>
        </authorList>
    </citation>
    <scope>NUCLEOTIDE SEQUENCE [LARGE SCALE GENOMIC DNA]</scope>
    <source>
        <strain evidence="7 8">KCTC 42180</strain>
    </source>
</reference>
<comment type="caution">
    <text evidence="7">The sequence shown here is derived from an EMBL/GenBank/DDBJ whole genome shotgun (WGS) entry which is preliminary data.</text>
</comment>
<dbReference type="AlphaFoldDB" id="A0A5C6RGK5"/>
<comment type="subcellular location">
    <subcellularLocation>
        <location evidence="1">Cell inner membrane</location>
    </subcellularLocation>
</comment>
<protein>
    <submittedName>
        <fullName evidence="7">Lipid A biosynthesis acyltransferase</fullName>
    </submittedName>
</protein>
<evidence type="ECO:0000256" key="3">
    <source>
        <dbReference type="ARBA" id="ARBA00022519"/>
    </source>
</evidence>
<dbReference type="OrthoDB" id="9801955at2"/>
<gene>
    <name evidence="7" type="ORF">FRY97_18905</name>
</gene>
<evidence type="ECO:0000313" key="8">
    <source>
        <dbReference type="Proteomes" id="UP000321580"/>
    </source>
</evidence>
<evidence type="ECO:0000256" key="5">
    <source>
        <dbReference type="ARBA" id="ARBA00023136"/>
    </source>
</evidence>
<dbReference type="PANTHER" id="PTHR30606">
    <property type="entry name" value="LIPID A BIOSYNTHESIS LAUROYL ACYLTRANSFERASE"/>
    <property type="match status" value="1"/>
</dbReference>
<name>A0A5C6RGK5_9BACT</name>
<accession>A0A5C6RGK5</accession>
<dbReference type="GO" id="GO:0005886">
    <property type="term" value="C:plasma membrane"/>
    <property type="evidence" value="ECO:0007669"/>
    <property type="project" value="UniProtKB-SubCell"/>
</dbReference>
<keyword evidence="3" id="KW-0997">Cell inner membrane</keyword>
<dbReference type="GO" id="GO:0016746">
    <property type="term" value="F:acyltransferase activity"/>
    <property type="evidence" value="ECO:0007669"/>
    <property type="project" value="UniProtKB-KW"/>
</dbReference>
<evidence type="ECO:0000256" key="1">
    <source>
        <dbReference type="ARBA" id="ARBA00004533"/>
    </source>
</evidence>
<dbReference type="PANTHER" id="PTHR30606:SF10">
    <property type="entry name" value="PHOSPHATIDYLINOSITOL MANNOSIDE ACYLTRANSFERASE"/>
    <property type="match status" value="1"/>
</dbReference>
<evidence type="ECO:0000256" key="4">
    <source>
        <dbReference type="ARBA" id="ARBA00022679"/>
    </source>
</evidence>
<evidence type="ECO:0000256" key="2">
    <source>
        <dbReference type="ARBA" id="ARBA00022475"/>
    </source>
</evidence>
<dbReference type="GO" id="GO:0009247">
    <property type="term" value="P:glycolipid biosynthetic process"/>
    <property type="evidence" value="ECO:0007669"/>
    <property type="project" value="UniProtKB-ARBA"/>
</dbReference>
<keyword evidence="5" id="KW-0472">Membrane</keyword>
<evidence type="ECO:0000256" key="6">
    <source>
        <dbReference type="ARBA" id="ARBA00023315"/>
    </source>
</evidence>
<dbReference type="EMBL" id="VOOR01000057">
    <property type="protein sequence ID" value="TXB61486.1"/>
    <property type="molecule type" value="Genomic_DNA"/>
</dbReference>
<dbReference type="CDD" id="cd07984">
    <property type="entry name" value="LPLAT_LABLAT-like"/>
    <property type="match status" value="1"/>
</dbReference>
<organism evidence="7 8">
    <name type="scientific">Phaeodactylibacter luteus</name>
    <dbReference type="NCBI Taxonomy" id="1564516"/>
    <lineage>
        <taxon>Bacteria</taxon>
        <taxon>Pseudomonadati</taxon>
        <taxon>Bacteroidota</taxon>
        <taxon>Saprospiria</taxon>
        <taxon>Saprospirales</taxon>
        <taxon>Haliscomenobacteraceae</taxon>
        <taxon>Phaeodactylibacter</taxon>
    </lineage>
</organism>
<evidence type="ECO:0000313" key="7">
    <source>
        <dbReference type="EMBL" id="TXB61486.1"/>
    </source>
</evidence>
<dbReference type="Pfam" id="PF03279">
    <property type="entry name" value="Lip_A_acyltrans"/>
    <property type="match status" value="1"/>
</dbReference>
<keyword evidence="4 7" id="KW-0808">Transferase</keyword>
<sequence length="295" mass="34270">MEAVLYYLIIKPLSWLPLPWLHQLSNILSWVLYRPVKFRSKVIRDNISRSFPEKSAAEQEKIVRGYYLHLTDLVVEAIKSFSISRAEIMGRCRAINPEIFAPYYKKGQSVIVAAGHYNNWEMVATAFAAQIEHNCIGLYKPLKSAFFNQKITASRSQFGMRMVSIRDTREYFSTDKGTNLTLFATDQSPSNPKRAHWVKFLNQDTGVLFGTEAYARKYQLPVFYGHIEKVGRGRYEISFELITDAPQDMPQGALTEAHTKLLENDIRRAPEYWLWSHRRWKHKRPSQEEMAAAKD</sequence>
<keyword evidence="2" id="KW-1003">Cell membrane</keyword>
<dbReference type="Proteomes" id="UP000321580">
    <property type="component" value="Unassembled WGS sequence"/>
</dbReference>
<proteinExistence type="predicted"/>
<dbReference type="InterPro" id="IPR004960">
    <property type="entry name" value="LipA_acyltrans"/>
</dbReference>
<keyword evidence="8" id="KW-1185">Reference proteome</keyword>
<keyword evidence="6 7" id="KW-0012">Acyltransferase</keyword>